<feature type="transmembrane region" description="Helical" evidence="7">
    <location>
        <begin position="84"/>
        <end position="101"/>
    </location>
</feature>
<keyword evidence="4 7" id="KW-0812">Transmembrane</keyword>
<proteinExistence type="inferred from homology"/>
<evidence type="ECO:0000313" key="9">
    <source>
        <dbReference type="Proteomes" id="UP000652681"/>
    </source>
</evidence>
<evidence type="ECO:0000256" key="4">
    <source>
        <dbReference type="ARBA" id="ARBA00022692"/>
    </source>
</evidence>
<feature type="transmembrane region" description="Helical" evidence="7">
    <location>
        <begin position="113"/>
        <end position="132"/>
    </location>
</feature>
<sequence length="139" mass="15079">MSILKNLLKNPSYGKNIDLSLLLLRIAAGGFMLSHGYGKMVKLFNGIVEFADPIGLGVELSLILTVFSEVLCALFILLGIIPRLAAIPLIITMLVIVLVVHASDGFEKQELPLFYLISYLVILLVGAGKYSVQSLFSKG</sequence>
<evidence type="ECO:0000256" key="1">
    <source>
        <dbReference type="ARBA" id="ARBA00004651"/>
    </source>
</evidence>
<evidence type="ECO:0000256" key="7">
    <source>
        <dbReference type="SAM" id="Phobius"/>
    </source>
</evidence>
<dbReference type="GO" id="GO:0005886">
    <property type="term" value="C:plasma membrane"/>
    <property type="evidence" value="ECO:0007669"/>
    <property type="project" value="UniProtKB-SubCell"/>
</dbReference>
<evidence type="ECO:0000256" key="2">
    <source>
        <dbReference type="ARBA" id="ARBA00006679"/>
    </source>
</evidence>
<dbReference type="EMBL" id="JACVEL010000002">
    <property type="protein sequence ID" value="MBC9811560.1"/>
    <property type="molecule type" value="Genomic_DNA"/>
</dbReference>
<dbReference type="PANTHER" id="PTHR33452:SF1">
    <property type="entry name" value="INNER MEMBRANE PROTEIN YPHA-RELATED"/>
    <property type="match status" value="1"/>
</dbReference>
<organism evidence="8 9">
    <name type="scientific">Taishania pollutisoli</name>
    <dbReference type="NCBI Taxonomy" id="2766479"/>
    <lineage>
        <taxon>Bacteria</taxon>
        <taxon>Pseudomonadati</taxon>
        <taxon>Bacteroidota</taxon>
        <taxon>Flavobacteriia</taxon>
        <taxon>Flavobacteriales</taxon>
        <taxon>Crocinitomicaceae</taxon>
        <taxon>Taishania</taxon>
    </lineage>
</organism>
<reference evidence="8" key="1">
    <citation type="submission" date="2020-09" db="EMBL/GenBank/DDBJ databases">
        <title>Taishania pollutisoli gen. nov., sp. nov., Isolated from Tetrabromobisphenol A-Contaminated Soil.</title>
        <authorList>
            <person name="Chen Q."/>
        </authorList>
    </citation>
    <scope>NUCLEOTIDE SEQUENCE</scope>
    <source>
        <strain evidence="8">CZZ-1</strain>
    </source>
</reference>
<comment type="similarity">
    <text evidence="2">Belongs to the DoxX family.</text>
</comment>
<evidence type="ECO:0000256" key="6">
    <source>
        <dbReference type="ARBA" id="ARBA00023136"/>
    </source>
</evidence>
<gene>
    <name evidence="8" type="ORF">H9Y05_03645</name>
</gene>
<keyword evidence="3" id="KW-1003">Cell membrane</keyword>
<protein>
    <submittedName>
        <fullName evidence="8">DoxX family protein</fullName>
    </submittedName>
</protein>
<dbReference type="Pfam" id="PF07681">
    <property type="entry name" value="DoxX"/>
    <property type="match status" value="1"/>
</dbReference>
<evidence type="ECO:0000256" key="3">
    <source>
        <dbReference type="ARBA" id="ARBA00022475"/>
    </source>
</evidence>
<feature type="transmembrane region" description="Helical" evidence="7">
    <location>
        <begin position="58"/>
        <end position="77"/>
    </location>
</feature>
<dbReference type="PANTHER" id="PTHR33452">
    <property type="entry name" value="OXIDOREDUCTASE CATD-RELATED"/>
    <property type="match status" value="1"/>
</dbReference>
<keyword evidence="6 7" id="KW-0472">Membrane</keyword>
<comment type="caution">
    <text evidence="8">The sequence shown here is derived from an EMBL/GenBank/DDBJ whole genome shotgun (WGS) entry which is preliminary data.</text>
</comment>
<dbReference type="InterPro" id="IPR051907">
    <property type="entry name" value="DoxX-like_oxidoreductase"/>
</dbReference>
<accession>A0A8J6U1U2</accession>
<name>A0A8J6U1U2_9FLAO</name>
<comment type="subcellular location">
    <subcellularLocation>
        <location evidence="1">Cell membrane</location>
        <topology evidence="1">Multi-pass membrane protein</topology>
    </subcellularLocation>
</comment>
<dbReference type="AlphaFoldDB" id="A0A8J6U1U2"/>
<evidence type="ECO:0000256" key="5">
    <source>
        <dbReference type="ARBA" id="ARBA00022989"/>
    </source>
</evidence>
<evidence type="ECO:0000313" key="8">
    <source>
        <dbReference type="EMBL" id="MBC9811560.1"/>
    </source>
</evidence>
<dbReference type="InterPro" id="IPR032808">
    <property type="entry name" value="DoxX"/>
</dbReference>
<dbReference type="RefSeq" id="WP_216713538.1">
    <property type="nucleotide sequence ID" value="NZ_JACVEL010000002.1"/>
</dbReference>
<keyword evidence="9" id="KW-1185">Reference proteome</keyword>
<keyword evidence="5 7" id="KW-1133">Transmembrane helix</keyword>
<feature type="transmembrane region" description="Helical" evidence="7">
    <location>
        <begin position="21"/>
        <end position="38"/>
    </location>
</feature>
<dbReference type="Proteomes" id="UP000652681">
    <property type="component" value="Unassembled WGS sequence"/>
</dbReference>